<accession>A0A9D3X6M2</accession>
<dbReference type="AlphaFoldDB" id="A0A9D3X6M2"/>
<sequence length="103" mass="11589">MIVHCKPGHPETQISVECTNITVKGMFISWINGKTKKGGIWGIKITHFHKTIFKGQVTTTVHFSIDAKMGQTFSPLILEVLRQTHSEKELSDAFATTEIQKSY</sequence>
<reference evidence="1" key="1">
    <citation type="submission" date="2021-09" db="EMBL/GenBank/DDBJ databases">
        <title>The genome of Mauremys mutica provides insights into the evolution of semi-aquatic lifestyle.</title>
        <authorList>
            <person name="Gong S."/>
            <person name="Gao Y."/>
        </authorList>
    </citation>
    <scope>NUCLEOTIDE SEQUENCE</scope>
    <source>
        <strain evidence="1">MM-2020</strain>
        <tissue evidence="1">Muscle</tissue>
    </source>
</reference>
<keyword evidence="2" id="KW-1185">Reference proteome</keyword>
<dbReference type="EMBL" id="JAHDVG010000482">
    <property type="protein sequence ID" value="KAH1173823.1"/>
    <property type="molecule type" value="Genomic_DNA"/>
</dbReference>
<evidence type="ECO:0000313" key="1">
    <source>
        <dbReference type="EMBL" id="KAH1173823.1"/>
    </source>
</evidence>
<protein>
    <submittedName>
        <fullName evidence="1">Uncharacterized protein</fullName>
    </submittedName>
</protein>
<dbReference type="Proteomes" id="UP000827986">
    <property type="component" value="Unassembled WGS sequence"/>
</dbReference>
<proteinExistence type="predicted"/>
<evidence type="ECO:0000313" key="2">
    <source>
        <dbReference type="Proteomes" id="UP000827986"/>
    </source>
</evidence>
<comment type="caution">
    <text evidence="1">The sequence shown here is derived from an EMBL/GenBank/DDBJ whole genome shotgun (WGS) entry which is preliminary data.</text>
</comment>
<gene>
    <name evidence="1" type="ORF">KIL84_017662</name>
</gene>
<name>A0A9D3X6M2_9SAUR</name>
<organism evidence="1 2">
    <name type="scientific">Mauremys mutica</name>
    <name type="common">yellowpond turtle</name>
    <dbReference type="NCBI Taxonomy" id="74926"/>
    <lineage>
        <taxon>Eukaryota</taxon>
        <taxon>Metazoa</taxon>
        <taxon>Chordata</taxon>
        <taxon>Craniata</taxon>
        <taxon>Vertebrata</taxon>
        <taxon>Euteleostomi</taxon>
        <taxon>Archelosauria</taxon>
        <taxon>Testudinata</taxon>
        <taxon>Testudines</taxon>
        <taxon>Cryptodira</taxon>
        <taxon>Durocryptodira</taxon>
        <taxon>Testudinoidea</taxon>
        <taxon>Geoemydidae</taxon>
        <taxon>Geoemydinae</taxon>
        <taxon>Mauremys</taxon>
    </lineage>
</organism>